<comment type="subcellular location">
    <subcellularLocation>
        <location evidence="1">Membrane</location>
        <topology evidence="1">Lipid-anchor</topology>
    </subcellularLocation>
</comment>
<keyword evidence="7" id="KW-0449">Lipoprotein</keyword>
<organism evidence="10 11">
    <name type="scientific">Alicyclobacillus tolerans</name>
    <dbReference type="NCBI Taxonomy" id="90970"/>
    <lineage>
        <taxon>Bacteria</taxon>
        <taxon>Bacillati</taxon>
        <taxon>Bacillota</taxon>
        <taxon>Bacilli</taxon>
        <taxon>Bacillales</taxon>
        <taxon>Alicyclobacillaceae</taxon>
        <taxon>Alicyclobacillus</taxon>
    </lineage>
</organism>
<dbReference type="AlphaFoldDB" id="A0A1M6W882"/>
<dbReference type="EMBL" id="FRAF01000026">
    <property type="protein sequence ID" value="SHK89931.1"/>
    <property type="molecule type" value="Genomic_DNA"/>
</dbReference>
<dbReference type="InterPro" id="IPR038501">
    <property type="entry name" value="Spore_GerAC_C_sf"/>
</dbReference>
<keyword evidence="3" id="KW-0309">Germination</keyword>
<evidence type="ECO:0000256" key="2">
    <source>
        <dbReference type="ARBA" id="ARBA00007886"/>
    </source>
</evidence>
<dbReference type="Pfam" id="PF05504">
    <property type="entry name" value="Spore_GerAC"/>
    <property type="match status" value="1"/>
</dbReference>
<evidence type="ECO:0000313" key="11">
    <source>
        <dbReference type="Proteomes" id="UP000184016"/>
    </source>
</evidence>
<reference evidence="11" key="1">
    <citation type="submission" date="2016-11" db="EMBL/GenBank/DDBJ databases">
        <authorList>
            <person name="Varghese N."/>
            <person name="Submissions S."/>
        </authorList>
    </citation>
    <scope>NUCLEOTIDE SEQUENCE [LARGE SCALE GENOMIC DNA]</scope>
    <source>
        <strain evidence="11">USBA-503</strain>
    </source>
</reference>
<dbReference type="GO" id="GO:0016020">
    <property type="term" value="C:membrane"/>
    <property type="evidence" value="ECO:0007669"/>
    <property type="project" value="UniProtKB-SubCell"/>
</dbReference>
<sequence>MNNMVNKYLLTGFMVCMLLFIPGCWDYQAMNTKALAIGMAIDQSQDGNPEKFRVTIQYPVFSGSLGEGGGSSENGKNHAEESAEGYTLGEILRSIQLKINRNLDLSQIQTIVLSSQLRREMQQDILEDLIREPRTNRMAYMVSSPFQASDVLSAKLDKISASDDLSKRFGGIFHQNGYYISRTLWEFWRDQTLPGYASSLPLIRPWKDQTGKVNRLLAEGITVYPPDGKVFTLSKKQTLSVNFLLGTVKNMNLDIPYHQKIVSLSSVYGESQMRCFRRNSKMILYARIYIHGILGKRGHVSLANMPPANVMALQNSVEQYERMQILQTLKLLQKHGADVLGYGEIYLQKHPEQEQQVRSNWNRIFQKASVEIDVQAWISSKGVLM</sequence>
<evidence type="ECO:0000256" key="1">
    <source>
        <dbReference type="ARBA" id="ARBA00004635"/>
    </source>
</evidence>
<evidence type="ECO:0000259" key="8">
    <source>
        <dbReference type="Pfam" id="PF05504"/>
    </source>
</evidence>
<dbReference type="InterPro" id="IPR057336">
    <property type="entry name" value="GerAC_N"/>
</dbReference>
<dbReference type="PANTHER" id="PTHR35789">
    <property type="entry name" value="SPORE GERMINATION PROTEIN B3"/>
    <property type="match status" value="1"/>
</dbReference>
<dbReference type="GO" id="GO:0009847">
    <property type="term" value="P:spore germination"/>
    <property type="evidence" value="ECO:0007669"/>
    <property type="project" value="InterPro"/>
</dbReference>
<dbReference type="InterPro" id="IPR008844">
    <property type="entry name" value="Spore_GerAC-like"/>
</dbReference>
<evidence type="ECO:0000256" key="4">
    <source>
        <dbReference type="ARBA" id="ARBA00022729"/>
    </source>
</evidence>
<dbReference type="Gene3D" id="3.30.300.210">
    <property type="entry name" value="Nutrient germinant receptor protein C, domain 3"/>
    <property type="match status" value="1"/>
</dbReference>
<evidence type="ECO:0000259" key="9">
    <source>
        <dbReference type="Pfam" id="PF25198"/>
    </source>
</evidence>
<evidence type="ECO:0000313" key="10">
    <source>
        <dbReference type="EMBL" id="SHK89931.1"/>
    </source>
</evidence>
<dbReference type="Pfam" id="PF25198">
    <property type="entry name" value="Spore_GerAC_N"/>
    <property type="match status" value="1"/>
</dbReference>
<evidence type="ECO:0000256" key="3">
    <source>
        <dbReference type="ARBA" id="ARBA00022544"/>
    </source>
</evidence>
<keyword evidence="4" id="KW-0732">Signal</keyword>
<accession>A0A1M6W882</accession>
<dbReference type="PANTHER" id="PTHR35789:SF1">
    <property type="entry name" value="SPORE GERMINATION PROTEIN B3"/>
    <property type="match status" value="1"/>
</dbReference>
<feature type="domain" description="Spore germination GerAC-like C-terminal" evidence="8">
    <location>
        <begin position="229"/>
        <end position="381"/>
    </location>
</feature>
<keyword evidence="5" id="KW-0472">Membrane</keyword>
<evidence type="ECO:0000256" key="5">
    <source>
        <dbReference type="ARBA" id="ARBA00023136"/>
    </source>
</evidence>
<evidence type="ECO:0000256" key="7">
    <source>
        <dbReference type="ARBA" id="ARBA00023288"/>
    </source>
</evidence>
<protein>
    <submittedName>
        <fullName evidence="10">Germination protein, Ger(X)C family</fullName>
    </submittedName>
</protein>
<feature type="domain" description="Spore germination protein N-terminal" evidence="9">
    <location>
        <begin position="26"/>
        <end position="204"/>
    </location>
</feature>
<keyword evidence="6" id="KW-0564">Palmitate</keyword>
<dbReference type="InterPro" id="IPR046953">
    <property type="entry name" value="Spore_GerAC-like_C"/>
</dbReference>
<dbReference type="NCBIfam" id="TIGR02887">
    <property type="entry name" value="spore_ger_x_C"/>
    <property type="match status" value="1"/>
</dbReference>
<proteinExistence type="inferred from homology"/>
<dbReference type="Proteomes" id="UP000184016">
    <property type="component" value="Unassembled WGS sequence"/>
</dbReference>
<evidence type="ECO:0000256" key="6">
    <source>
        <dbReference type="ARBA" id="ARBA00023139"/>
    </source>
</evidence>
<dbReference type="STRING" id="1830138.SAMN05443507_12620"/>
<gene>
    <name evidence="10" type="ORF">SAMN05443507_12620</name>
</gene>
<name>A0A1M6W882_9BACL</name>
<dbReference type="OrthoDB" id="9816067at2"/>
<comment type="similarity">
    <text evidence="2">Belongs to the GerABKC lipoprotein family.</text>
</comment>
<keyword evidence="11" id="KW-1185">Reference proteome</keyword>
<dbReference type="RefSeq" id="WP_072875033.1">
    <property type="nucleotide sequence ID" value="NZ_FRAF01000026.1"/>
</dbReference>